<dbReference type="EMBL" id="JASPKY010000299">
    <property type="protein sequence ID" value="KAK9709964.1"/>
    <property type="molecule type" value="Genomic_DNA"/>
</dbReference>
<name>A0AAW1JZY8_POPJA</name>
<organism evidence="1 2">
    <name type="scientific">Popillia japonica</name>
    <name type="common">Japanese beetle</name>
    <dbReference type="NCBI Taxonomy" id="7064"/>
    <lineage>
        <taxon>Eukaryota</taxon>
        <taxon>Metazoa</taxon>
        <taxon>Ecdysozoa</taxon>
        <taxon>Arthropoda</taxon>
        <taxon>Hexapoda</taxon>
        <taxon>Insecta</taxon>
        <taxon>Pterygota</taxon>
        <taxon>Neoptera</taxon>
        <taxon>Endopterygota</taxon>
        <taxon>Coleoptera</taxon>
        <taxon>Polyphaga</taxon>
        <taxon>Scarabaeiformia</taxon>
        <taxon>Scarabaeidae</taxon>
        <taxon>Rutelinae</taxon>
        <taxon>Popillia</taxon>
    </lineage>
</organism>
<dbReference type="PANTHER" id="PTHR22930">
    <property type="match status" value="1"/>
</dbReference>
<sequence length="187" mass="21991">MISRIIFEITTIVANGLLPNWVKFPINAEEKNIIKQGFYEKWNIRGVIGVIDGTHVEIITPPANDVNHPPYVYINRKGRHSINVLLVDFDVYRDIKYYCITPRGKYNIRFRCLSRHQVLLYHPIRAANIIYTCCVLHNIALRANIILPENDVEYREIDREIDVQHYNDVLQVGRTVRNTYLLRNFVN</sequence>
<dbReference type="Proteomes" id="UP001458880">
    <property type="component" value="Unassembled WGS sequence"/>
</dbReference>
<evidence type="ECO:0008006" key="3">
    <source>
        <dbReference type="Google" id="ProtNLM"/>
    </source>
</evidence>
<protein>
    <recommendedName>
        <fullName evidence="3">DDE Tnp4 domain-containing protein</fullName>
    </recommendedName>
</protein>
<dbReference type="PANTHER" id="PTHR22930:SF85">
    <property type="entry name" value="GH03217P-RELATED"/>
    <property type="match status" value="1"/>
</dbReference>
<proteinExistence type="predicted"/>
<reference evidence="1 2" key="1">
    <citation type="journal article" date="2024" name="BMC Genomics">
        <title>De novo assembly and annotation of Popillia japonica's genome with initial clues to its potential as an invasive pest.</title>
        <authorList>
            <person name="Cucini C."/>
            <person name="Boschi S."/>
            <person name="Funari R."/>
            <person name="Cardaioli E."/>
            <person name="Iannotti N."/>
            <person name="Marturano G."/>
            <person name="Paoli F."/>
            <person name="Bruttini M."/>
            <person name="Carapelli A."/>
            <person name="Frati F."/>
            <person name="Nardi F."/>
        </authorList>
    </citation>
    <scope>NUCLEOTIDE SEQUENCE [LARGE SCALE GENOMIC DNA]</scope>
    <source>
        <strain evidence="1">DMR45628</strain>
    </source>
</reference>
<evidence type="ECO:0000313" key="2">
    <source>
        <dbReference type="Proteomes" id="UP001458880"/>
    </source>
</evidence>
<gene>
    <name evidence="1" type="ORF">QE152_g26313</name>
</gene>
<dbReference type="InterPro" id="IPR045249">
    <property type="entry name" value="HARBI1-like"/>
</dbReference>
<evidence type="ECO:0000313" key="1">
    <source>
        <dbReference type="EMBL" id="KAK9709964.1"/>
    </source>
</evidence>
<accession>A0AAW1JZY8</accession>
<dbReference type="AlphaFoldDB" id="A0AAW1JZY8"/>
<comment type="caution">
    <text evidence="1">The sequence shown here is derived from an EMBL/GenBank/DDBJ whole genome shotgun (WGS) entry which is preliminary data.</text>
</comment>
<keyword evidence="2" id="KW-1185">Reference proteome</keyword>